<protein>
    <submittedName>
        <fullName evidence="2">Uncharacterized protein</fullName>
    </submittedName>
</protein>
<name>A0A9P8P9S9_9ASCO</name>
<feature type="compositionally biased region" description="Polar residues" evidence="1">
    <location>
        <begin position="323"/>
        <end position="342"/>
    </location>
</feature>
<evidence type="ECO:0000313" key="3">
    <source>
        <dbReference type="Proteomes" id="UP000769157"/>
    </source>
</evidence>
<dbReference type="RefSeq" id="XP_046062219.1">
    <property type="nucleotide sequence ID" value="XM_046203993.1"/>
</dbReference>
<dbReference type="AlphaFoldDB" id="A0A9P8P9S9"/>
<dbReference type="Proteomes" id="UP000769157">
    <property type="component" value="Unassembled WGS sequence"/>
</dbReference>
<comment type="caution">
    <text evidence="2">The sequence shown here is derived from an EMBL/GenBank/DDBJ whole genome shotgun (WGS) entry which is preliminary data.</text>
</comment>
<evidence type="ECO:0000313" key="2">
    <source>
        <dbReference type="EMBL" id="KAH3667407.1"/>
    </source>
</evidence>
<accession>A0A9P8P9S9</accession>
<organism evidence="2 3">
    <name type="scientific">Ogataea philodendri</name>
    <dbReference type="NCBI Taxonomy" id="1378263"/>
    <lineage>
        <taxon>Eukaryota</taxon>
        <taxon>Fungi</taxon>
        <taxon>Dikarya</taxon>
        <taxon>Ascomycota</taxon>
        <taxon>Saccharomycotina</taxon>
        <taxon>Pichiomycetes</taxon>
        <taxon>Pichiales</taxon>
        <taxon>Pichiaceae</taxon>
        <taxon>Ogataea</taxon>
    </lineage>
</organism>
<sequence>MSSSFKIAGLLQNFSFNSVTSSFNVALIKNTCVLAFIPRNSFNFSRSSLNKLGRRAHKHLAALFDQLGLHLVAYRVVQVQNTDTAATKDRQLAQKLGHLVTQLLGRHQNQRLHAIGRLDRRHDNPVENQLVVGRILVQTEVSHTQSLEPDSLLAGLLVDAKLRVGERHVHWRLGLDLVETWLYDGILDDLLGIRVDVRQISFRVGRRVLRLEQLVVDSHLCDLHRRVSNRLLWGQSEVVLGDCVSIVRLVNVNGLGEWNSTGSKLRRSWLVRNFHQLLIIVGQVVNDHLQWVFDHHQSWSRVVQVRSHSSVESHGLDVGSRGGDSQSVDETQNGSWRNTSSSQRLQSVQSWIVPATNISLVHKLGNLSLGHDRSTQVQPTIFSLRWSINVQHVTQPLVTLSAEIELGGTQRMTDVLERIDQTVCEVVCWIDLPLVACSFVLGIQHTVRNQVPHLRRWRVDILFHSQSGLTWLFTIMALECPICRNPLGSGGNLVNTLPLVTFRCSFISSGHLCGFSPGLCKSPRNPSVNMFLSGSLALVSVLAFDGSFFFFSFFTTSLSSLGPRYSNANLSTVGLNIDGEAHFNSGKLRTLPRMLGTILYRFSKNSSFNDSMYFLMASSTSCSVTVIPTPDFSLISSLLKSDPADLTYL</sequence>
<reference evidence="2" key="2">
    <citation type="submission" date="2021-01" db="EMBL/GenBank/DDBJ databases">
        <authorList>
            <person name="Schikora-Tamarit M.A."/>
        </authorList>
    </citation>
    <scope>NUCLEOTIDE SEQUENCE</scope>
    <source>
        <strain evidence="2">CBS6075</strain>
    </source>
</reference>
<dbReference type="GeneID" id="70235023"/>
<gene>
    <name evidence="2" type="ORF">OGAPHI_003056</name>
</gene>
<dbReference type="EMBL" id="JAEUBE010000183">
    <property type="protein sequence ID" value="KAH3667407.1"/>
    <property type="molecule type" value="Genomic_DNA"/>
</dbReference>
<proteinExistence type="predicted"/>
<keyword evidence="3" id="KW-1185">Reference proteome</keyword>
<feature type="region of interest" description="Disordered" evidence="1">
    <location>
        <begin position="313"/>
        <end position="342"/>
    </location>
</feature>
<evidence type="ECO:0000256" key="1">
    <source>
        <dbReference type="SAM" id="MobiDB-lite"/>
    </source>
</evidence>
<reference evidence="2" key="1">
    <citation type="journal article" date="2021" name="Open Biol.">
        <title>Shared evolutionary footprints suggest mitochondrial oxidative damage underlies multiple complex I losses in fungi.</title>
        <authorList>
            <person name="Schikora-Tamarit M.A."/>
            <person name="Marcet-Houben M."/>
            <person name="Nosek J."/>
            <person name="Gabaldon T."/>
        </authorList>
    </citation>
    <scope>NUCLEOTIDE SEQUENCE</scope>
    <source>
        <strain evidence="2">CBS6075</strain>
    </source>
</reference>